<dbReference type="PANTHER" id="PTHR43340:SF1">
    <property type="entry name" value="HYPOXANTHINE PHOSPHORIBOSYLTRANSFERASE"/>
    <property type="match status" value="1"/>
</dbReference>
<dbReference type="GO" id="GO:0000166">
    <property type="term" value="F:nucleotide binding"/>
    <property type="evidence" value="ECO:0007669"/>
    <property type="project" value="UniProtKB-KW"/>
</dbReference>
<protein>
    <recommendedName>
        <fullName evidence="15">Hypoxanthine phosphoribosyltransferase</fullName>
        <ecNumber evidence="15">2.4.2.8</ecNumber>
    </recommendedName>
</protein>
<dbReference type="FunFam" id="3.40.50.2020:FF:000006">
    <property type="entry name" value="Hypoxanthine phosphoribosyltransferase"/>
    <property type="match status" value="1"/>
</dbReference>
<dbReference type="GO" id="GO:0005829">
    <property type="term" value="C:cytosol"/>
    <property type="evidence" value="ECO:0007669"/>
    <property type="project" value="TreeGrafter"/>
</dbReference>
<evidence type="ECO:0000256" key="11">
    <source>
        <dbReference type="ARBA" id="ARBA00022741"/>
    </source>
</evidence>
<dbReference type="CDD" id="cd06223">
    <property type="entry name" value="PRTases_typeI"/>
    <property type="match status" value="1"/>
</dbReference>
<dbReference type="AlphaFoldDB" id="A0A1Y6K7E2"/>
<comment type="catalytic activity">
    <reaction evidence="13">
        <text>GMP + diphosphate = guanine + 5-phospho-alpha-D-ribose 1-diphosphate</text>
        <dbReference type="Rhea" id="RHEA:25424"/>
        <dbReference type="ChEBI" id="CHEBI:16235"/>
        <dbReference type="ChEBI" id="CHEBI:33019"/>
        <dbReference type="ChEBI" id="CHEBI:58017"/>
        <dbReference type="ChEBI" id="CHEBI:58115"/>
        <dbReference type="EC" id="2.4.2.8"/>
    </reaction>
    <physiologicalReaction direction="right-to-left" evidence="13">
        <dbReference type="Rhea" id="RHEA:25426"/>
    </physiologicalReaction>
</comment>
<dbReference type="Pfam" id="PF00156">
    <property type="entry name" value="Pribosyltran"/>
    <property type="match status" value="1"/>
</dbReference>
<dbReference type="PANTHER" id="PTHR43340">
    <property type="entry name" value="HYPOXANTHINE-GUANINE PHOSPHORIBOSYLTRANSFERASE"/>
    <property type="match status" value="1"/>
</dbReference>
<evidence type="ECO:0000256" key="7">
    <source>
        <dbReference type="ARBA" id="ARBA00022676"/>
    </source>
</evidence>
<keyword evidence="10 15" id="KW-0660">Purine salvage</keyword>
<name>A0A1Y6K7E2_9CHLR</name>
<dbReference type="GO" id="GO:0032263">
    <property type="term" value="P:GMP salvage"/>
    <property type="evidence" value="ECO:0007669"/>
    <property type="project" value="TreeGrafter"/>
</dbReference>
<comment type="similarity">
    <text evidence="5 15">Belongs to the purine/pyrimidine phosphoribosyltransferase family.</text>
</comment>
<comment type="subcellular location">
    <subcellularLocation>
        <location evidence="2 15">Cytoplasm</location>
    </subcellularLocation>
</comment>
<keyword evidence="8 15" id="KW-0808">Transferase</keyword>
<evidence type="ECO:0000256" key="10">
    <source>
        <dbReference type="ARBA" id="ARBA00022726"/>
    </source>
</evidence>
<dbReference type="GO" id="GO:0046100">
    <property type="term" value="P:hypoxanthine metabolic process"/>
    <property type="evidence" value="ECO:0007669"/>
    <property type="project" value="TreeGrafter"/>
</dbReference>
<keyword evidence="18" id="KW-1185">Reference proteome</keyword>
<evidence type="ECO:0000256" key="3">
    <source>
        <dbReference type="ARBA" id="ARBA00004669"/>
    </source>
</evidence>
<dbReference type="InterPro" id="IPR000836">
    <property type="entry name" value="PRTase_dom"/>
</dbReference>
<dbReference type="Proteomes" id="UP000195514">
    <property type="component" value="Chromosome I"/>
</dbReference>
<dbReference type="GO" id="GO:0032264">
    <property type="term" value="P:IMP salvage"/>
    <property type="evidence" value="ECO:0007669"/>
    <property type="project" value="UniProtKB-UniPathway"/>
</dbReference>
<evidence type="ECO:0000256" key="12">
    <source>
        <dbReference type="ARBA" id="ARBA00022842"/>
    </source>
</evidence>
<dbReference type="InterPro" id="IPR050408">
    <property type="entry name" value="HGPRT"/>
</dbReference>
<dbReference type="KEGG" id="abat:CFX1CAM_1733"/>
<evidence type="ECO:0000313" key="17">
    <source>
        <dbReference type="EMBL" id="SMX54798.1"/>
    </source>
</evidence>
<evidence type="ECO:0000256" key="15">
    <source>
        <dbReference type="RuleBase" id="RU364099"/>
    </source>
</evidence>
<sequence>MQDYHSFIGEVLIEEEQLKKRVKELGEDISRDYHGKEILAICILRGGVMFLTDLIRHITPLVAIDFMGVSSYGAGTRSSQGQVRITLDLTTSIAGKHVLIVEDIIDSGNTLASVIEMLQTRHPASLEVCTLLNKASRREVDIPIKYCGFIIPDKFVFGYGLDMDEFYRNLPFIGVVDLEKYEAGL</sequence>
<gene>
    <name evidence="17" type="primary">hpt</name>
    <name evidence="17" type="ORF">CFX1CAM_1733</name>
</gene>
<comment type="catalytic activity">
    <reaction evidence="14">
        <text>IMP + diphosphate = hypoxanthine + 5-phospho-alpha-D-ribose 1-diphosphate</text>
        <dbReference type="Rhea" id="RHEA:17973"/>
        <dbReference type="ChEBI" id="CHEBI:17368"/>
        <dbReference type="ChEBI" id="CHEBI:33019"/>
        <dbReference type="ChEBI" id="CHEBI:58017"/>
        <dbReference type="ChEBI" id="CHEBI:58053"/>
        <dbReference type="EC" id="2.4.2.8"/>
    </reaction>
    <physiologicalReaction direction="right-to-left" evidence="14">
        <dbReference type="Rhea" id="RHEA:17975"/>
    </physiologicalReaction>
</comment>
<dbReference type="GO" id="GO:0000287">
    <property type="term" value="F:magnesium ion binding"/>
    <property type="evidence" value="ECO:0007669"/>
    <property type="project" value="TreeGrafter"/>
</dbReference>
<dbReference type="GO" id="GO:0052657">
    <property type="term" value="F:guanine phosphoribosyltransferase activity"/>
    <property type="evidence" value="ECO:0007669"/>
    <property type="project" value="RHEA"/>
</dbReference>
<evidence type="ECO:0000256" key="1">
    <source>
        <dbReference type="ARBA" id="ARBA00001946"/>
    </source>
</evidence>
<dbReference type="OrthoDB" id="9802824at2"/>
<dbReference type="GO" id="GO:0006178">
    <property type="term" value="P:guanine salvage"/>
    <property type="evidence" value="ECO:0007669"/>
    <property type="project" value="TreeGrafter"/>
</dbReference>
<evidence type="ECO:0000256" key="4">
    <source>
        <dbReference type="ARBA" id="ARBA00004676"/>
    </source>
</evidence>
<evidence type="ECO:0000256" key="9">
    <source>
        <dbReference type="ARBA" id="ARBA00022723"/>
    </source>
</evidence>
<keyword evidence="6 15" id="KW-0963">Cytoplasm</keyword>
<dbReference type="GO" id="GO:0004422">
    <property type="term" value="F:hypoxanthine phosphoribosyltransferase activity"/>
    <property type="evidence" value="ECO:0007669"/>
    <property type="project" value="InterPro"/>
</dbReference>
<evidence type="ECO:0000256" key="5">
    <source>
        <dbReference type="ARBA" id="ARBA00008391"/>
    </source>
</evidence>
<reference evidence="18" key="1">
    <citation type="submission" date="2017-05" db="EMBL/GenBank/DDBJ databases">
        <authorList>
            <person name="Kirkegaard R."/>
            <person name="Mcilroy J S."/>
        </authorList>
    </citation>
    <scope>NUCLEOTIDE SEQUENCE [LARGE SCALE GENOMIC DNA]</scope>
</reference>
<dbReference type="EMBL" id="LT859958">
    <property type="protein sequence ID" value="SMX54798.1"/>
    <property type="molecule type" value="Genomic_DNA"/>
</dbReference>
<feature type="domain" description="Phosphoribosyltransferase" evidence="16">
    <location>
        <begin position="16"/>
        <end position="162"/>
    </location>
</feature>
<evidence type="ECO:0000313" key="18">
    <source>
        <dbReference type="Proteomes" id="UP000195514"/>
    </source>
</evidence>
<keyword evidence="12 15" id="KW-0460">Magnesium</keyword>
<dbReference type="InterPro" id="IPR029057">
    <property type="entry name" value="PRTase-like"/>
</dbReference>
<evidence type="ECO:0000256" key="8">
    <source>
        <dbReference type="ARBA" id="ARBA00022679"/>
    </source>
</evidence>
<dbReference type="NCBIfam" id="TIGR01203">
    <property type="entry name" value="HGPRTase"/>
    <property type="match status" value="1"/>
</dbReference>
<proteinExistence type="inferred from homology"/>
<dbReference type="EC" id="2.4.2.8" evidence="15"/>
<evidence type="ECO:0000259" key="16">
    <source>
        <dbReference type="Pfam" id="PF00156"/>
    </source>
</evidence>
<evidence type="ECO:0000256" key="6">
    <source>
        <dbReference type="ARBA" id="ARBA00022490"/>
    </source>
</evidence>
<organism evidence="17 18">
    <name type="scientific">Candidatus Brevifilum fermentans</name>
    <dbReference type="NCBI Taxonomy" id="1986204"/>
    <lineage>
        <taxon>Bacteria</taxon>
        <taxon>Bacillati</taxon>
        <taxon>Chloroflexota</taxon>
        <taxon>Anaerolineae</taxon>
        <taxon>Anaerolineales</taxon>
        <taxon>Anaerolineaceae</taxon>
        <taxon>Candidatus Brevifilum</taxon>
    </lineage>
</organism>
<keyword evidence="11 15" id="KW-0547">Nucleotide-binding</keyword>
<evidence type="ECO:0000256" key="14">
    <source>
        <dbReference type="ARBA" id="ARBA00049402"/>
    </source>
</evidence>
<dbReference type="RefSeq" id="WP_087862611.1">
    <property type="nucleotide sequence ID" value="NZ_LT859958.1"/>
</dbReference>
<accession>A0A1Y6K7E2</accession>
<evidence type="ECO:0000256" key="13">
    <source>
        <dbReference type="ARBA" id="ARBA00048811"/>
    </source>
</evidence>
<dbReference type="SUPFAM" id="SSF53271">
    <property type="entry name" value="PRTase-like"/>
    <property type="match status" value="1"/>
</dbReference>
<dbReference type="GO" id="GO:0006166">
    <property type="term" value="P:purine ribonucleoside salvage"/>
    <property type="evidence" value="ECO:0007669"/>
    <property type="project" value="UniProtKB-KW"/>
</dbReference>
<dbReference type="Gene3D" id="3.40.50.2020">
    <property type="match status" value="1"/>
</dbReference>
<comment type="cofactor">
    <cofactor evidence="1 15">
        <name>Mg(2+)</name>
        <dbReference type="ChEBI" id="CHEBI:18420"/>
    </cofactor>
</comment>
<dbReference type="UniPathway" id="UPA00591">
    <property type="reaction ID" value="UER00648"/>
</dbReference>
<comment type="pathway">
    <text evidence="4">Purine metabolism; GMP biosynthesis via salvage pathway; GMP from guanine: step 1/1.</text>
</comment>
<keyword evidence="9 15" id="KW-0479">Metal-binding</keyword>
<evidence type="ECO:0000256" key="2">
    <source>
        <dbReference type="ARBA" id="ARBA00004496"/>
    </source>
</evidence>
<dbReference type="InterPro" id="IPR005904">
    <property type="entry name" value="Hxn_phspho_trans"/>
</dbReference>
<comment type="pathway">
    <text evidence="3 15">Purine metabolism; IMP biosynthesis via salvage pathway; IMP from hypoxanthine: step 1/1.</text>
</comment>
<keyword evidence="7 15" id="KW-0328">Glycosyltransferase</keyword>